<feature type="region of interest" description="Disordered" evidence="1">
    <location>
        <begin position="98"/>
        <end position="123"/>
    </location>
</feature>
<proteinExistence type="predicted"/>
<accession>A0ABD1S9E8</accession>
<organism evidence="2 3">
    <name type="scientific">Abeliophyllum distichum</name>
    <dbReference type="NCBI Taxonomy" id="126358"/>
    <lineage>
        <taxon>Eukaryota</taxon>
        <taxon>Viridiplantae</taxon>
        <taxon>Streptophyta</taxon>
        <taxon>Embryophyta</taxon>
        <taxon>Tracheophyta</taxon>
        <taxon>Spermatophyta</taxon>
        <taxon>Magnoliopsida</taxon>
        <taxon>eudicotyledons</taxon>
        <taxon>Gunneridae</taxon>
        <taxon>Pentapetalae</taxon>
        <taxon>asterids</taxon>
        <taxon>lamiids</taxon>
        <taxon>Lamiales</taxon>
        <taxon>Oleaceae</taxon>
        <taxon>Forsythieae</taxon>
        <taxon>Abeliophyllum</taxon>
    </lineage>
</organism>
<dbReference type="Proteomes" id="UP001604336">
    <property type="component" value="Unassembled WGS sequence"/>
</dbReference>
<evidence type="ECO:0000313" key="2">
    <source>
        <dbReference type="EMBL" id="KAL2497382.1"/>
    </source>
</evidence>
<evidence type="ECO:0000313" key="3">
    <source>
        <dbReference type="Proteomes" id="UP001604336"/>
    </source>
</evidence>
<comment type="caution">
    <text evidence="2">The sequence shown here is derived from an EMBL/GenBank/DDBJ whole genome shotgun (WGS) entry which is preliminary data.</text>
</comment>
<feature type="compositionally biased region" description="Basic and acidic residues" evidence="1">
    <location>
        <begin position="112"/>
        <end position="123"/>
    </location>
</feature>
<protein>
    <submittedName>
        <fullName evidence="2">Uncharacterized protein</fullName>
    </submittedName>
</protein>
<dbReference type="EMBL" id="JBFOLK010000007">
    <property type="protein sequence ID" value="KAL2497382.1"/>
    <property type="molecule type" value="Genomic_DNA"/>
</dbReference>
<feature type="compositionally biased region" description="Polar residues" evidence="1">
    <location>
        <begin position="26"/>
        <end position="36"/>
    </location>
</feature>
<reference evidence="3" key="1">
    <citation type="submission" date="2024-07" db="EMBL/GenBank/DDBJ databases">
        <title>Two chromosome-level genome assemblies of Korean endemic species Abeliophyllum distichum and Forsythia ovata (Oleaceae).</title>
        <authorList>
            <person name="Jang H."/>
        </authorList>
    </citation>
    <scope>NUCLEOTIDE SEQUENCE [LARGE SCALE GENOMIC DNA]</scope>
</reference>
<gene>
    <name evidence="2" type="ORF">Adt_22932</name>
</gene>
<name>A0ABD1S9E8_9LAMI</name>
<dbReference type="AlphaFoldDB" id="A0ABD1S9E8"/>
<sequence>MTDVMLHGCDGAGDPPHQPPHWLHSSCESASSSKQRGISRGINLGKTQVASSGASIDELAIVREVLGEHRGHIRGVGQAQLYRIERIIAHLTANLEQRLPGVVPSDDEEVGKDENDGRDLGDP</sequence>
<evidence type="ECO:0000256" key="1">
    <source>
        <dbReference type="SAM" id="MobiDB-lite"/>
    </source>
</evidence>
<keyword evidence="3" id="KW-1185">Reference proteome</keyword>
<feature type="region of interest" description="Disordered" evidence="1">
    <location>
        <begin position="1"/>
        <end position="44"/>
    </location>
</feature>